<keyword evidence="2" id="KW-0732">Signal</keyword>
<proteinExistence type="predicted"/>
<keyword evidence="1" id="KW-1133">Transmembrane helix</keyword>
<keyword evidence="1" id="KW-0472">Membrane</keyword>
<evidence type="ECO:0000259" key="3">
    <source>
        <dbReference type="Pfam" id="PF13559"/>
    </source>
</evidence>
<dbReference type="InterPro" id="IPR025403">
    <property type="entry name" value="TgpA-like_C"/>
</dbReference>
<protein>
    <submittedName>
        <fullName evidence="4">DUF4129 domain-containing protein</fullName>
    </submittedName>
</protein>
<keyword evidence="5" id="KW-1185">Reference proteome</keyword>
<accession>A0A9X3CYR6</accession>
<dbReference type="Proteomes" id="UP001148482">
    <property type="component" value="Unassembled WGS sequence"/>
</dbReference>
<evidence type="ECO:0000256" key="1">
    <source>
        <dbReference type="SAM" id="Phobius"/>
    </source>
</evidence>
<feature type="chain" id="PRO_5040980135" evidence="2">
    <location>
        <begin position="19"/>
        <end position="248"/>
    </location>
</feature>
<feature type="transmembrane region" description="Helical" evidence="1">
    <location>
        <begin position="89"/>
        <end position="114"/>
    </location>
</feature>
<sequence>MAKFFLIFFFGFSLSVFAGELVMPMQTAEEELVPLDFSEETIEKFQQDPDYDYSEVTAEDNWWTNFKRYLSLQWQRFLDWIFGDYEAPFLLAFFLKILPYLLLGLLLALVLYLFTKLAPGNNIFGTPSGGEVHFSEEEKIIKTRDIRKLIDKAVAAENYRLAIRYHFLYILQQLSRKELVSYDAAKTDEEYVLEIQDTQLQNRFRRLNRIYDFVWYGDFATTATDYQKIKKEFVTTEEIIQPQHEQSL</sequence>
<reference evidence="4" key="1">
    <citation type="submission" date="2022-11" db="EMBL/GenBank/DDBJ databases">
        <title>Salinimicrobium profundisediminis sp. nov., isolated from deep-sea sediment of the Mariana Trench.</title>
        <authorList>
            <person name="Fu H."/>
        </authorList>
    </citation>
    <scope>NUCLEOTIDE SEQUENCE</scope>
    <source>
        <strain evidence="4">MT39</strain>
    </source>
</reference>
<dbReference type="EMBL" id="JAPJDA010000025">
    <property type="protein sequence ID" value="MCX2839321.1"/>
    <property type="molecule type" value="Genomic_DNA"/>
</dbReference>
<name>A0A9X3CYR6_9FLAO</name>
<feature type="domain" description="Protein-glutamine gamma-glutamyltransferase-like C-terminal" evidence="3">
    <location>
        <begin position="170"/>
        <end position="228"/>
    </location>
</feature>
<evidence type="ECO:0000313" key="5">
    <source>
        <dbReference type="Proteomes" id="UP001148482"/>
    </source>
</evidence>
<gene>
    <name evidence="4" type="ORF">OQ279_14295</name>
</gene>
<feature type="signal peptide" evidence="2">
    <location>
        <begin position="1"/>
        <end position="18"/>
    </location>
</feature>
<evidence type="ECO:0000256" key="2">
    <source>
        <dbReference type="SAM" id="SignalP"/>
    </source>
</evidence>
<comment type="caution">
    <text evidence="4">The sequence shown here is derived from an EMBL/GenBank/DDBJ whole genome shotgun (WGS) entry which is preliminary data.</text>
</comment>
<evidence type="ECO:0000313" key="4">
    <source>
        <dbReference type="EMBL" id="MCX2839321.1"/>
    </source>
</evidence>
<dbReference type="AlphaFoldDB" id="A0A9X3CYR6"/>
<keyword evidence="1" id="KW-0812">Transmembrane</keyword>
<dbReference type="RefSeq" id="WP_266070679.1">
    <property type="nucleotide sequence ID" value="NZ_JAPJDA010000025.1"/>
</dbReference>
<dbReference type="Pfam" id="PF13559">
    <property type="entry name" value="DUF4129"/>
    <property type="match status" value="1"/>
</dbReference>
<organism evidence="4 5">
    <name type="scientific">Salinimicrobium profundisediminis</name>
    <dbReference type="NCBI Taxonomy" id="2994553"/>
    <lineage>
        <taxon>Bacteria</taxon>
        <taxon>Pseudomonadati</taxon>
        <taxon>Bacteroidota</taxon>
        <taxon>Flavobacteriia</taxon>
        <taxon>Flavobacteriales</taxon>
        <taxon>Flavobacteriaceae</taxon>
        <taxon>Salinimicrobium</taxon>
    </lineage>
</organism>